<feature type="domain" description="Reverse transcriptase zinc-binding" evidence="2">
    <location>
        <begin position="27"/>
        <end position="75"/>
    </location>
</feature>
<name>A0AAP0X376_LIQFO</name>
<evidence type="ECO:0000313" key="4">
    <source>
        <dbReference type="Proteomes" id="UP001415857"/>
    </source>
</evidence>
<proteinExistence type="predicted"/>
<organism evidence="3 4">
    <name type="scientific">Liquidambar formosana</name>
    <name type="common">Formosan gum</name>
    <dbReference type="NCBI Taxonomy" id="63359"/>
    <lineage>
        <taxon>Eukaryota</taxon>
        <taxon>Viridiplantae</taxon>
        <taxon>Streptophyta</taxon>
        <taxon>Embryophyta</taxon>
        <taxon>Tracheophyta</taxon>
        <taxon>Spermatophyta</taxon>
        <taxon>Magnoliopsida</taxon>
        <taxon>eudicotyledons</taxon>
        <taxon>Gunneridae</taxon>
        <taxon>Pentapetalae</taxon>
        <taxon>Saxifragales</taxon>
        <taxon>Altingiaceae</taxon>
        <taxon>Liquidambar</taxon>
    </lineage>
</organism>
<evidence type="ECO:0000313" key="3">
    <source>
        <dbReference type="EMBL" id="KAK9291834.1"/>
    </source>
</evidence>
<dbReference type="Pfam" id="PF13966">
    <property type="entry name" value="zf-RVT"/>
    <property type="match status" value="1"/>
</dbReference>
<evidence type="ECO:0000259" key="2">
    <source>
        <dbReference type="Pfam" id="PF13966"/>
    </source>
</evidence>
<keyword evidence="1" id="KW-0472">Membrane</keyword>
<accession>A0AAP0X376</accession>
<dbReference type="Proteomes" id="UP001415857">
    <property type="component" value="Unassembled WGS sequence"/>
</dbReference>
<keyword evidence="4" id="KW-1185">Reference proteome</keyword>
<dbReference type="InterPro" id="IPR026960">
    <property type="entry name" value="RVT-Znf"/>
</dbReference>
<sequence length="162" mass="17973">MDQISDFGLIIGWAILFFINYLFLLILMLPLTVRLPTDDQLQRRGCPIVSCCGLCVKPSHFEDANHLLLCCKVSSGTMRYLVDDISVLHSFWVKGVPRKIPAITLVRWHPHSPSWIKLNTDGLAKGNPGPTASRGVFRNCRGFVKGAFGVSIGTPSAFFVEL</sequence>
<feature type="transmembrane region" description="Helical" evidence="1">
    <location>
        <begin position="7"/>
        <end position="31"/>
    </location>
</feature>
<gene>
    <name evidence="3" type="ORF">L1049_019784</name>
</gene>
<protein>
    <recommendedName>
        <fullName evidence="2">Reverse transcriptase zinc-binding domain-containing protein</fullName>
    </recommendedName>
</protein>
<keyword evidence="1" id="KW-1133">Transmembrane helix</keyword>
<evidence type="ECO:0000256" key="1">
    <source>
        <dbReference type="SAM" id="Phobius"/>
    </source>
</evidence>
<dbReference type="AlphaFoldDB" id="A0AAP0X376"/>
<reference evidence="3 4" key="1">
    <citation type="journal article" date="2024" name="Plant J.">
        <title>Genome sequences and population genomics reveal climatic adaptation and genomic divergence between two closely related sweetgum species.</title>
        <authorList>
            <person name="Xu W.Q."/>
            <person name="Ren C.Q."/>
            <person name="Zhang X.Y."/>
            <person name="Comes H.P."/>
            <person name="Liu X.H."/>
            <person name="Li Y.G."/>
            <person name="Kettle C.J."/>
            <person name="Jalonen R."/>
            <person name="Gaisberger H."/>
            <person name="Ma Y.Z."/>
            <person name="Qiu Y.X."/>
        </authorList>
    </citation>
    <scope>NUCLEOTIDE SEQUENCE [LARGE SCALE GENOMIC DNA]</scope>
    <source>
        <strain evidence="3">Hangzhou</strain>
    </source>
</reference>
<comment type="caution">
    <text evidence="3">The sequence shown here is derived from an EMBL/GenBank/DDBJ whole genome shotgun (WGS) entry which is preliminary data.</text>
</comment>
<dbReference type="EMBL" id="JBBPBK010000001">
    <property type="protein sequence ID" value="KAK9291834.1"/>
    <property type="molecule type" value="Genomic_DNA"/>
</dbReference>
<keyword evidence="1" id="KW-0812">Transmembrane</keyword>